<feature type="transmembrane region" description="Helical" evidence="1">
    <location>
        <begin position="15"/>
        <end position="34"/>
    </location>
</feature>
<keyword evidence="1" id="KW-0472">Membrane</keyword>
<reference evidence="2 3" key="1">
    <citation type="submission" date="2020-08" db="EMBL/GenBank/DDBJ databases">
        <title>Genomic Encyclopedia of Archaeal and Bacterial Type Strains, Phase II (KMG-II): from individual species to whole genera.</title>
        <authorList>
            <person name="Goeker M."/>
        </authorList>
    </citation>
    <scope>NUCLEOTIDE SEQUENCE [LARGE SCALE GENOMIC DNA]</scope>
    <source>
        <strain evidence="2 3">DSM 23288</strain>
    </source>
</reference>
<keyword evidence="1" id="KW-0812">Transmembrane</keyword>
<keyword evidence="3" id="KW-1185">Reference proteome</keyword>
<proteinExistence type="predicted"/>
<accession>A0A840ILB5</accession>
<dbReference type="RefSeq" id="WP_183345597.1">
    <property type="nucleotide sequence ID" value="NZ_JACHNU010000010.1"/>
</dbReference>
<dbReference type="EMBL" id="JACHNU010000010">
    <property type="protein sequence ID" value="MBB4665031.1"/>
    <property type="molecule type" value="Genomic_DNA"/>
</dbReference>
<feature type="transmembrane region" description="Helical" evidence="1">
    <location>
        <begin position="87"/>
        <end position="104"/>
    </location>
</feature>
<evidence type="ECO:0000313" key="3">
    <source>
        <dbReference type="Proteomes" id="UP000585272"/>
    </source>
</evidence>
<organism evidence="2 3">
    <name type="scientific">Conexibacter arvalis</name>
    <dbReference type="NCBI Taxonomy" id="912552"/>
    <lineage>
        <taxon>Bacteria</taxon>
        <taxon>Bacillati</taxon>
        <taxon>Actinomycetota</taxon>
        <taxon>Thermoleophilia</taxon>
        <taxon>Solirubrobacterales</taxon>
        <taxon>Conexibacteraceae</taxon>
        <taxon>Conexibacter</taxon>
    </lineage>
</organism>
<evidence type="ECO:0000256" key="1">
    <source>
        <dbReference type="SAM" id="Phobius"/>
    </source>
</evidence>
<feature type="transmembrane region" description="Helical" evidence="1">
    <location>
        <begin position="46"/>
        <end position="67"/>
    </location>
</feature>
<name>A0A840ILB5_9ACTN</name>
<protein>
    <submittedName>
        <fullName evidence="2">Uncharacterized protein</fullName>
    </submittedName>
</protein>
<keyword evidence="1" id="KW-1133">Transmembrane helix</keyword>
<dbReference type="AlphaFoldDB" id="A0A840ILB5"/>
<evidence type="ECO:0000313" key="2">
    <source>
        <dbReference type="EMBL" id="MBB4665031.1"/>
    </source>
</evidence>
<dbReference type="Proteomes" id="UP000585272">
    <property type="component" value="Unassembled WGS sequence"/>
</dbReference>
<gene>
    <name evidence="2" type="ORF">BDZ31_004650</name>
</gene>
<sequence>MERVWPSRLRWRLRGAPLAPLLAVLVVAEGVLLWRLPISGEGPDLVGALLLAGFFNLLVVAALAPIAGLALRAARPSLPFFLARDRAGVVLVLALAAGLLLAGLRHQDTLARNHEAMAEALARGKAWIGARADAPAEFRRHVELADVFPIIDGSLYRVCVPRPTDADRAYCAVVDVEQPYPRGIRFAGAEPNARFSTGMR</sequence>
<comment type="caution">
    <text evidence="2">The sequence shown here is derived from an EMBL/GenBank/DDBJ whole genome shotgun (WGS) entry which is preliminary data.</text>
</comment>